<evidence type="ECO:0000313" key="3">
    <source>
        <dbReference type="Proteomes" id="UP000678499"/>
    </source>
</evidence>
<evidence type="ECO:0000256" key="1">
    <source>
        <dbReference type="SAM" id="MobiDB-lite"/>
    </source>
</evidence>
<sequence>MIAACNFLLPAVGSDSALAYLLTTSPHANQATRTMGFSGSICSASQRRHTTSSSFELPGDPGSRDPGIVAMDSEHRFWSEQYEPAFRIMTAADLLTSGLDAVTCCICQGCPTDDTVVQPSECLNGMLLVPQSKAVRLRLMSLIGSDIARLNDKAYRELLSVRLEEERRMLIEKRIKDREKEEQDRKVKLSKKPQSPNDEETPGRKFQSAEDMVPQQLKQYLCLGPDEDVAKKLPPPPKAKLSVLASSSAIASGFSRKISAIDSRLRPRTGTSRQKRAPSQSSDFGLVPSCRCRCPEDCPVIQKKILSALHKAQCDEKPSETFPSSEGNNCGDPKIPRKTQEINVADILRTTKTQDESEDLRDRLDSIQDLDTLYSIADRLLLPPLQFVEEAQAEEPMKLSILENAVFDGNNATENASESTEDIDEFGIL</sequence>
<evidence type="ECO:0000313" key="2">
    <source>
        <dbReference type="EMBL" id="CAD7273303.1"/>
    </source>
</evidence>
<dbReference type="Proteomes" id="UP000678499">
    <property type="component" value="Unassembled WGS sequence"/>
</dbReference>
<dbReference type="EMBL" id="OA882153">
    <property type="protein sequence ID" value="CAD7273303.1"/>
    <property type="molecule type" value="Genomic_DNA"/>
</dbReference>
<feature type="region of interest" description="Disordered" evidence="1">
    <location>
        <begin position="180"/>
        <end position="210"/>
    </location>
</feature>
<organism evidence="2">
    <name type="scientific">Notodromas monacha</name>
    <dbReference type="NCBI Taxonomy" id="399045"/>
    <lineage>
        <taxon>Eukaryota</taxon>
        <taxon>Metazoa</taxon>
        <taxon>Ecdysozoa</taxon>
        <taxon>Arthropoda</taxon>
        <taxon>Crustacea</taxon>
        <taxon>Oligostraca</taxon>
        <taxon>Ostracoda</taxon>
        <taxon>Podocopa</taxon>
        <taxon>Podocopida</taxon>
        <taxon>Cypridocopina</taxon>
        <taxon>Cypridoidea</taxon>
        <taxon>Cyprididae</taxon>
        <taxon>Notodromas</taxon>
    </lineage>
</organism>
<gene>
    <name evidence="2" type="ORF">NMOB1V02_LOCUS1196</name>
</gene>
<feature type="region of interest" description="Disordered" evidence="1">
    <location>
        <begin position="261"/>
        <end position="283"/>
    </location>
</feature>
<feature type="compositionally biased region" description="Polar residues" evidence="1">
    <location>
        <begin position="269"/>
        <end position="283"/>
    </location>
</feature>
<proteinExistence type="predicted"/>
<dbReference type="EMBL" id="CAJPEX010000116">
    <property type="protein sequence ID" value="CAG0913455.1"/>
    <property type="molecule type" value="Genomic_DNA"/>
</dbReference>
<dbReference type="AlphaFoldDB" id="A0A7R9BG02"/>
<name>A0A7R9BG02_9CRUS</name>
<reference evidence="2" key="1">
    <citation type="submission" date="2020-11" db="EMBL/GenBank/DDBJ databases">
        <authorList>
            <person name="Tran Van P."/>
        </authorList>
    </citation>
    <scope>NUCLEOTIDE SEQUENCE</scope>
</reference>
<keyword evidence="3" id="KW-1185">Reference proteome</keyword>
<accession>A0A7R9BG02</accession>
<dbReference type="OrthoDB" id="6150133at2759"/>
<protein>
    <submittedName>
        <fullName evidence="2">Uncharacterized protein</fullName>
    </submittedName>
</protein>